<dbReference type="SUPFAM" id="SSF47413">
    <property type="entry name" value="lambda repressor-like DNA-binding domains"/>
    <property type="match status" value="1"/>
</dbReference>
<dbReference type="PROSITE" id="PS50943">
    <property type="entry name" value="HTH_CROC1"/>
    <property type="match status" value="1"/>
</dbReference>
<dbReference type="Gene3D" id="1.10.260.40">
    <property type="entry name" value="lambda repressor-like DNA-binding domains"/>
    <property type="match status" value="1"/>
</dbReference>
<accession>A0A1S8KLM8</accession>
<dbReference type="InterPro" id="IPR001387">
    <property type="entry name" value="Cro/C1-type_HTH"/>
</dbReference>
<dbReference type="GO" id="GO:0003677">
    <property type="term" value="F:DNA binding"/>
    <property type="evidence" value="ECO:0007669"/>
    <property type="project" value="InterPro"/>
</dbReference>
<comment type="caution">
    <text evidence="2">The sequence shown here is derived from an EMBL/GenBank/DDBJ whole genome shotgun (WGS) entry which is preliminary data.</text>
</comment>
<organism evidence="2 3">
    <name type="scientific">Dolosigranulum pigrum</name>
    <dbReference type="NCBI Taxonomy" id="29394"/>
    <lineage>
        <taxon>Bacteria</taxon>
        <taxon>Bacillati</taxon>
        <taxon>Bacillota</taxon>
        <taxon>Bacilli</taxon>
        <taxon>Lactobacillales</taxon>
        <taxon>Carnobacteriaceae</taxon>
        <taxon>Dolosigranulum</taxon>
    </lineage>
</organism>
<dbReference type="Proteomes" id="UP000190409">
    <property type="component" value="Unassembled WGS sequence"/>
</dbReference>
<dbReference type="InterPro" id="IPR010982">
    <property type="entry name" value="Lambda_DNA-bd_dom_sf"/>
</dbReference>
<gene>
    <name evidence="2" type="ORF">BWX42_00410</name>
</gene>
<dbReference type="AlphaFoldDB" id="A0A1S8KLM8"/>
<reference evidence="2 3" key="1">
    <citation type="submission" date="2017-01" db="EMBL/GenBank/DDBJ databases">
        <title>Complete Genome Sequence of Dolosigranulum pigrum isolated from a Patient with interstitial lung disease.</title>
        <authorList>
            <person name="Mukhopadhyay R."/>
            <person name="Joaquin J."/>
            <person name="Hogue R."/>
            <person name="Fitzgerald S."/>
            <person name="Jospin G."/>
            <person name="Eisen J.A."/>
            <person name="Chaturvedi V."/>
        </authorList>
    </citation>
    <scope>NUCLEOTIDE SEQUENCE [LARGE SCALE GENOMIC DNA]</scope>
    <source>
        <strain evidence="2 3">15S00348</strain>
    </source>
</reference>
<dbReference type="EMBL" id="MUYF01000003">
    <property type="protein sequence ID" value="OOL80451.1"/>
    <property type="molecule type" value="Genomic_DNA"/>
</dbReference>
<evidence type="ECO:0000313" key="3">
    <source>
        <dbReference type="Proteomes" id="UP000190409"/>
    </source>
</evidence>
<evidence type="ECO:0000313" key="2">
    <source>
        <dbReference type="EMBL" id="OOL80451.1"/>
    </source>
</evidence>
<protein>
    <recommendedName>
        <fullName evidence="1">HTH cro/C1-type domain-containing protein</fullName>
    </recommendedName>
</protein>
<name>A0A1S8KLM8_9LACT</name>
<feature type="domain" description="HTH cro/C1-type" evidence="1">
    <location>
        <begin position="25"/>
        <end position="65"/>
    </location>
</feature>
<sequence>MRSSEILRENLEYIAGHIDMNKIGLARITGISYNQILRIFKGENTSLSTVDVIAETLGYETWQLLKEEGAREYKRR</sequence>
<proteinExistence type="predicted"/>
<evidence type="ECO:0000259" key="1">
    <source>
        <dbReference type="PROSITE" id="PS50943"/>
    </source>
</evidence>
<dbReference type="Pfam" id="PF13443">
    <property type="entry name" value="HTH_26"/>
    <property type="match status" value="1"/>
</dbReference>